<dbReference type="InterPro" id="IPR001584">
    <property type="entry name" value="Integrase_cat-core"/>
</dbReference>
<dbReference type="SUPFAM" id="SSF53098">
    <property type="entry name" value="Ribonuclease H-like"/>
    <property type="match status" value="1"/>
</dbReference>
<dbReference type="OrthoDB" id="5655881at2"/>
<dbReference type="SUPFAM" id="SSF46689">
    <property type="entry name" value="Homeodomain-like"/>
    <property type="match status" value="1"/>
</dbReference>
<proteinExistence type="predicted"/>
<dbReference type="InterPro" id="IPR047797">
    <property type="entry name" value="ISNCY_transpos"/>
</dbReference>
<dbReference type="GO" id="GO:0003676">
    <property type="term" value="F:nucleic acid binding"/>
    <property type="evidence" value="ECO:0007669"/>
    <property type="project" value="InterPro"/>
</dbReference>
<dbReference type="InterPro" id="IPR009057">
    <property type="entry name" value="Homeodomain-like_sf"/>
</dbReference>
<gene>
    <name evidence="2" type="ORF">ELS82_18280</name>
</gene>
<dbReference type="PROSITE" id="PS50994">
    <property type="entry name" value="INTEGRASE"/>
    <property type="match status" value="1"/>
</dbReference>
<dbReference type="Proteomes" id="UP000297753">
    <property type="component" value="Unassembled WGS sequence"/>
</dbReference>
<evidence type="ECO:0000313" key="3">
    <source>
        <dbReference type="Proteomes" id="UP000297753"/>
    </source>
</evidence>
<name>A0A4Y8WCV7_9VIBR</name>
<dbReference type="EMBL" id="SATR01000033">
    <property type="protein sequence ID" value="TFH90198.1"/>
    <property type="molecule type" value="Genomic_DNA"/>
</dbReference>
<dbReference type="InterPro" id="IPR036397">
    <property type="entry name" value="RNaseH_sf"/>
</dbReference>
<evidence type="ECO:0000259" key="1">
    <source>
        <dbReference type="PROSITE" id="PS50994"/>
    </source>
</evidence>
<protein>
    <submittedName>
        <fullName evidence="2">ISNCY family transposase</fullName>
    </submittedName>
</protein>
<dbReference type="Pfam" id="PF13565">
    <property type="entry name" value="HTH_32"/>
    <property type="match status" value="1"/>
</dbReference>
<dbReference type="Gene3D" id="3.30.420.10">
    <property type="entry name" value="Ribonuclease H-like superfamily/Ribonuclease H"/>
    <property type="match status" value="1"/>
</dbReference>
<feature type="domain" description="Integrase catalytic" evidence="1">
    <location>
        <begin position="137"/>
        <end position="318"/>
    </location>
</feature>
<dbReference type="PANTHER" id="PTHR35004:SF7">
    <property type="entry name" value="INTEGRASE PROTEIN"/>
    <property type="match status" value="1"/>
</dbReference>
<dbReference type="AlphaFoldDB" id="A0A4Y8WCV7"/>
<dbReference type="GO" id="GO:0015074">
    <property type="term" value="P:DNA integration"/>
    <property type="evidence" value="ECO:0007669"/>
    <property type="project" value="InterPro"/>
</dbReference>
<dbReference type="NCBIfam" id="NF033594">
    <property type="entry name" value="transpos_ISNCY_2"/>
    <property type="match status" value="1"/>
</dbReference>
<accession>A0A4Y8WCV7</accession>
<keyword evidence="3" id="KW-1185">Reference proteome</keyword>
<dbReference type="InterPro" id="IPR012337">
    <property type="entry name" value="RNaseH-like_sf"/>
</dbReference>
<sequence>MEGYLTLSHKELDRLTVIKSVHAGRLLQKEAASQLDLSVRQIKRLLARFRAEGAKGLISRHRGKKPNNAYTDATREAAIQLVRAHYTDFGPTLASEKLEERHGIKISRETLRTWMIDASIWVTKGRKKARIHQRRKRRSRRGELIQIDGSPHAWFEERGEYCTLIVFIDDATSELMAMKFTPAETTQAYMETLDDYLVQHGRPVALYSDKHSIFRVSYPERDGELTQFTRAIKTLDIEPIHANSAQAKGRVERANGILQDRLVKELRLRGISDIETANAFIPELIEQYNKRFAIAPNNDHDAHRKVLYSEEEVELIFSIHHHRKVSKNLTFQYKNSEYQITNEGKGYRLRHSTVTVCESFNGEITVLSDGRKLDCHKFIEGPEPIPLDDEKSIHHTVNKVTARINSEYASKYAHKPKVDHPWRSRNKVRVPAS</sequence>
<dbReference type="RefSeq" id="WP_134836750.1">
    <property type="nucleotide sequence ID" value="NZ_SATR01000033.1"/>
</dbReference>
<organism evidence="2 3">
    <name type="scientific">Vibrio ouci</name>
    <dbReference type="NCBI Taxonomy" id="2499078"/>
    <lineage>
        <taxon>Bacteria</taxon>
        <taxon>Pseudomonadati</taxon>
        <taxon>Pseudomonadota</taxon>
        <taxon>Gammaproteobacteria</taxon>
        <taxon>Vibrionales</taxon>
        <taxon>Vibrionaceae</taxon>
        <taxon>Vibrio</taxon>
    </lineage>
</organism>
<comment type="caution">
    <text evidence="2">The sequence shown here is derived from an EMBL/GenBank/DDBJ whole genome shotgun (WGS) entry which is preliminary data.</text>
</comment>
<reference evidence="2 3" key="1">
    <citation type="submission" date="2019-01" db="EMBL/GenBank/DDBJ databases">
        <title>Vibrio BEI176 sp. nov, a marine bacterium isolated from China: eastern marignal seas.</title>
        <authorList>
            <person name="Li B."/>
        </authorList>
    </citation>
    <scope>NUCLEOTIDE SEQUENCE [LARGE SCALE GENOMIC DNA]</scope>
    <source>
        <strain evidence="2 3">BEI176</strain>
    </source>
</reference>
<dbReference type="PANTHER" id="PTHR35004">
    <property type="entry name" value="TRANSPOSASE RV3428C-RELATED"/>
    <property type="match status" value="1"/>
</dbReference>
<evidence type="ECO:0000313" key="2">
    <source>
        <dbReference type="EMBL" id="TFH90198.1"/>
    </source>
</evidence>